<keyword evidence="1" id="KW-1133">Transmembrane helix</keyword>
<name>A0A9D1Q5E1_9GAMM</name>
<gene>
    <name evidence="2" type="ORF">H9889_03765</name>
</gene>
<keyword evidence="1" id="KW-0472">Membrane</keyword>
<evidence type="ECO:0000313" key="2">
    <source>
        <dbReference type="EMBL" id="HIW06429.1"/>
    </source>
</evidence>
<reference evidence="2" key="1">
    <citation type="journal article" date="2021" name="PeerJ">
        <title>Extensive microbial diversity within the chicken gut microbiome revealed by metagenomics and culture.</title>
        <authorList>
            <person name="Gilroy R."/>
            <person name="Ravi A."/>
            <person name="Getino M."/>
            <person name="Pursley I."/>
            <person name="Horton D.L."/>
            <person name="Alikhan N.F."/>
            <person name="Baker D."/>
            <person name="Gharbi K."/>
            <person name="Hall N."/>
            <person name="Watson M."/>
            <person name="Adriaenssens E.M."/>
            <person name="Foster-Nyarko E."/>
            <person name="Jarju S."/>
            <person name="Secka A."/>
            <person name="Antonio M."/>
            <person name="Oren A."/>
            <person name="Chaudhuri R.R."/>
            <person name="La Ragione R."/>
            <person name="Hildebrand F."/>
            <person name="Pallen M.J."/>
        </authorList>
    </citation>
    <scope>NUCLEOTIDE SEQUENCE</scope>
    <source>
        <strain evidence="2">CHK160-9182</strain>
    </source>
</reference>
<dbReference type="EMBL" id="DXHP01000083">
    <property type="protein sequence ID" value="HIW06429.1"/>
    <property type="molecule type" value="Genomic_DNA"/>
</dbReference>
<keyword evidence="1" id="KW-0812">Transmembrane</keyword>
<evidence type="ECO:0008006" key="4">
    <source>
        <dbReference type="Google" id="ProtNLM"/>
    </source>
</evidence>
<accession>A0A9D1Q5E1</accession>
<comment type="caution">
    <text evidence="2">The sequence shown here is derived from an EMBL/GenBank/DDBJ whole genome shotgun (WGS) entry which is preliminary data.</text>
</comment>
<sequence>MMKLIGADPYFVGIVAFGVVFMIIMLGWLTWFFMKKAKEERLQAEKTSK</sequence>
<feature type="transmembrane region" description="Helical" evidence="1">
    <location>
        <begin position="12"/>
        <end position="33"/>
    </location>
</feature>
<proteinExistence type="predicted"/>
<evidence type="ECO:0000256" key="1">
    <source>
        <dbReference type="SAM" id="Phobius"/>
    </source>
</evidence>
<reference evidence="2" key="2">
    <citation type="submission" date="2021-04" db="EMBL/GenBank/DDBJ databases">
        <authorList>
            <person name="Gilroy R."/>
        </authorList>
    </citation>
    <scope>NUCLEOTIDE SEQUENCE</scope>
    <source>
        <strain evidence="2">CHK160-9182</strain>
    </source>
</reference>
<evidence type="ECO:0000313" key="3">
    <source>
        <dbReference type="Proteomes" id="UP000823934"/>
    </source>
</evidence>
<dbReference type="Proteomes" id="UP000823934">
    <property type="component" value="Unassembled WGS sequence"/>
</dbReference>
<organism evidence="2 3">
    <name type="scientific">Candidatus Ignatzschineria merdigallinarum</name>
    <dbReference type="NCBI Taxonomy" id="2838621"/>
    <lineage>
        <taxon>Bacteria</taxon>
        <taxon>Pseudomonadati</taxon>
        <taxon>Pseudomonadota</taxon>
        <taxon>Gammaproteobacteria</taxon>
        <taxon>Cardiobacteriales</taxon>
        <taxon>Ignatzschineriaceae</taxon>
        <taxon>Ignatzschineria</taxon>
    </lineage>
</organism>
<dbReference type="AlphaFoldDB" id="A0A9D1Q5E1"/>
<protein>
    <recommendedName>
        <fullName evidence="4">DUF3149 domain-containing protein</fullName>
    </recommendedName>
</protein>